<feature type="domain" description="G-protein coupled receptors family 1 profile" evidence="13">
    <location>
        <begin position="19"/>
        <end position="285"/>
    </location>
</feature>
<proteinExistence type="inferred from homology"/>
<evidence type="ECO:0000313" key="15">
    <source>
        <dbReference type="Proteomes" id="UP001159042"/>
    </source>
</evidence>
<dbReference type="PROSITE" id="PS00237">
    <property type="entry name" value="G_PROTEIN_RECEP_F1_1"/>
    <property type="match status" value="1"/>
</dbReference>
<keyword evidence="9" id="KW-0325">Glycoprotein</keyword>
<dbReference type="PROSITE" id="PS50262">
    <property type="entry name" value="G_PROTEIN_RECEP_F1_2"/>
    <property type="match status" value="1"/>
</dbReference>
<feature type="transmembrane region" description="Helical" evidence="12">
    <location>
        <begin position="165"/>
        <end position="191"/>
    </location>
</feature>
<feature type="transmembrane region" description="Helical" evidence="12">
    <location>
        <begin position="40"/>
        <end position="62"/>
    </location>
</feature>
<evidence type="ECO:0000256" key="3">
    <source>
        <dbReference type="ARBA" id="ARBA00022475"/>
    </source>
</evidence>
<name>A0AAV8VWA8_9CUCU</name>
<keyword evidence="8 11" id="KW-0675">Receptor</keyword>
<dbReference type="InterPro" id="IPR000276">
    <property type="entry name" value="GPCR_Rhodpsn"/>
</dbReference>
<feature type="transmembrane region" description="Helical" evidence="12">
    <location>
        <begin position="119"/>
        <end position="142"/>
    </location>
</feature>
<feature type="transmembrane region" description="Helical" evidence="12">
    <location>
        <begin position="74"/>
        <end position="99"/>
    </location>
</feature>
<evidence type="ECO:0000256" key="2">
    <source>
        <dbReference type="ARBA" id="ARBA00010663"/>
    </source>
</evidence>
<sequence>MNHIVEILATVFFLVGAVGNCVDLYILYKTARRRNRKHVLLLRFLAVNDLMAQLGMLLLIHLKNDVLPEYWSCVGFVLIRAFGLGSGCVALVMALDRWFALTRPFCYHKVVSYKILKRFLFCLWLTAVTLTYLPLFGFGLYYDPDAAPEKEICSRFRYAVEVKDIVYAFLFFGFGMTLCICIAVFNSAVIWELLRIRSQGKLLVRRVSRSIINNGMGCSRYQTPEEEAFANLMAIICVIFLGCWIPQLVAVPIAQFLPQTQATVTFTKIADVLLVVYFTLNPFVYVLRNYIERRFVLPSCFFKRSTNSLHTTTTTVETPTSVLLNPQPFHISINK</sequence>
<dbReference type="PANTHER" id="PTHR11866:SF16">
    <property type="entry name" value="PROSTAGLANDIN E2 RECEPTOR EP4 SUBTYPE-LIKE PROTEIN"/>
    <property type="match status" value="1"/>
</dbReference>
<evidence type="ECO:0000259" key="13">
    <source>
        <dbReference type="PROSITE" id="PS50262"/>
    </source>
</evidence>
<dbReference type="EMBL" id="JANEYG010000023">
    <property type="protein sequence ID" value="KAJ8918661.1"/>
    <property type="molecule type" value="Genomic_DNA"/>
</dbReference>
<gene>
    <name evidence="14" type="ORF">NQ315_014980</name>
</gene>
<dbReference type="SUPFAM" id="SSF81321">
    <property type="entry name" value="Family A G protein-coupled receptor-like"/>
    <property type="match status" value="1"/>
</dbReference>
<evidence type="ECO:0000256" key="6">
    <source>
        <dbReference type="ARBA" id="ARBA00023040"/>
    </source>
</evidence>
<protein>
    <recommendedName>
        <fullName evidence="13">G-protein coupled receptors family 1 profile domain-containing protein</fullName>
    </recommendedName>
</protein>
<dbReference type="GO" id="GO:0007189">
    <property type="term" value="P:adenylate cyclase-activating G protein-coupled receptor signaling pathway"/>
    <property type="evidence" value="ECO:0007669"/>
    <property type="project" value="TreeGrafter"/>
</dbReference>
<comment type="caution">
    <text evidence="14">The sequence shown here is derived from an EMBL/GenBank/DDBJ whole genome shotgun (WGS) entry which is preliminary data.</text>
</comment>
<evidence type="ECO:0000256" key="11">
    <source>
        <dbReference type="RuleBase" id="RU000688"/>
    </source>
</evidence>
<reference evidence="14 15" key="1">
    <citation type="journal article" date="2023" name="Insect Mol. Biol.">
        <title>Genome sequencing provides insights into the evolution of gene families encoding plant cell wall-degrading enzymes in longhorned beetles.</title>
        <authorList>
            <person name="Shin N.R."/>
            <person name="Okamura Y."/>
            <person name="Kirsch R."/>
            <person name="Pauchet Y."/>
        </authorList>
    </citation>
    <scope>NUCLEOTIDE SEQUENCE [LARGE SCALE GENOMIC DNA]</scope>
    <source>
        <strain evidence="14">EAD_L_NR</strain>
    </source>
</reference>
<feature type="transmembrane region" description="Helical" evidence="12">
    <location>
        <begin position="269"/>
        <end position="287"/>
    </location>
</feature>
<evidence type="ECO:0000313" key="14">
    <source>
        <dbReference type="EMBL" id="KAJ8918661.1"/>
    </source>
</evidence>
<evidence type="ECO:0000256" key="4">
    <source>
        <dbReference type="ARBA" id="ARBA00022692"/>
    </source>
</evidence>
<dbReference type="GO" id="GO:0005886">
    <property type="term" value="C:plasma membrane"/>
    <property type="evidence" value="ECO:0007669"/>
    <property type="project" value="UniProtKB-SubCell"/>
</dbReference>
<dbReference type="Proteomes" id="UP001159042">
    <property type="component" value="Unassembled WGS sequence"/>
</dbReference>
<keyword evidence="10 11" id="KW-0807">Transducer</keyword>
<feature type="transmembrane region" description="Helical" evidence="12">
    <location>
        <begin position="229"/>
        <end position="249"/>
    </location>
</feature>
<keyword evidence="6 11" id="KW-0297">G-protein coupled receptor</keyword>
<dbReference type="PRINTS" id="PR00237">
    <property type="entry name" value="GPCRRHODOPSN"/>
</dbReference>
<keyword evidence="5 12" id="KW-1133">Transmembrane helix</keyword>
<evidence type="ECO:0000256" key="12">
    <source>
        <dbReference type="SAM" id="Phobius"/>
    </source>
</evidence>
<comment type="similarity">
    <text evidence="2 11">Belongs to the G-protein coupled receptor 1 family.</text>
</comment>
<keyword evidence="15" id="KW-1185">Reference proteome</keyword>
<evidence type="ECO:0000256" key="10">
    <source>
        <dbReference type="ARBA" id="ARBA00023224"/>
    </source>
</evidence>
<evidence type="ECO:0000256" key="9">
    <source>
        <dbReference type="ARBA" id="ARBA00023180"/>
    </source>
</evidence>
<comment type="subcellular location">
    <subcellularLocation>
        <location evidence="1">Cell membrane</location>
        <topology evidence="1">Multi-pass membrane protein</topology>
    </subcellularLocation>
</comment>
<dbReference type="AlphaFoldDB" id="A0AAV8VWA8"/>
<organism evidence="14 15">
    <name type="scientific">Exocentrus adspersus</name>
    <dbReference type="NCBI Taxonomy" id="1586481"/>
    <lineage>
        <taxon>Eukaryota</taxon>
        <taxon>Metazoa</taxon>
        <taxon>Ecdysozoa</taxon>
        <taxon>Arthropoda</taxon>
        <taxon>Hexapoda</taxon>
        <taxon>Insecta</taxon>
        <taxon>Pterygota</taxon>
        <taxon>Neoptera</taxon>
        <taxon>Endopterygota</taxon>
        <taxon>Coleoptera</taxon>
        <taxon>Polyphaga</taxon>
        <taxon>Cucujiformia</taxon>
        <taxon>Chrysomeloidea</taxon>
        <taxon>Cerambycidae</taxon>
        <taxon>Lamiinae</taxon>
        <taxon>Acanthocinini</taxon>
        <taxon>Exocentrus</taxon>
    </lineage>
</organism>
<keyword evidence="7 12" id="KW-0472">Membrane</keyword>
<dbReference type="GO" id="GO:0004930">
    <property type="term" value="F:G protein-coupled receptor activity"/>
    <property type="evidence" value="ECO:0007669"/>
    <property type="project" value="UniProtKB-KW"/>
</dbReference>
<dbReference type="GO" id="GO:0007204">
    <property type="term" value="P:positive regulation of cytosolic calcium ion concentration"/>
    <property type="evidence" value="ECO:0007669"/>
    <property type="project" value="TreeGrafter"/>
</dbReference>
<accession>A0AAV8VWA8</accession>
<keyword evidence="4 11" id="KW-0812">Transmembrane</keyword>
<evidence type="ECO:0000256" key="8">
    <source>
        <dbReference type="ARBA" id="ARBA00023170"/>
    </source>
</evidence>
<evidence type="ECO:0000256" key="7">
    <source>
        <dbReference type="ARBA" id="ARBA00023136"/>
    </source>
</evidence>
<keyword evidence="3" id="KW-1003">Cell membrane</keyword>
<feature type="transmembrane region" description="Helical" evidence="12">
    <location>
        <begin position="6"/>
        <end position="28"/>
    </location>
</feature>
<dbReference type="PANTHER" id="PTHR11866">
    <property type="entry name" value="G-PROTEIN COUPLED RECEPTOR FAMILY 1 MEMBER"/>
    <property type="match status" value="1"/>
</dbReference>
<dbReference type="InterPro" id="IPR017452">
    <property type="entry name" value="GPCR_Rhodpsn_7TM"/>
</dbReference>
<dbReference type="InterPro" id="IPR008365">
    <property type="entry name" value="Prostanoid_rcpt"/>
</dbReference>
<dbReference type="Gene3D" id="1.20.1070.10">
    <property type="entry name" value="Rhodopsin 7-helix transmembrane proteins"/>
    <property type="match status" value="1"/>
</dbReference>
<evidence type="ECO:0000256" key="1">
    <source>
        <dbReference type="ARBA" id="ARBA00004651"/>
    </source>
</evidence>
<dbReference type="Pfam" id="PF00001">
    <property type="entry name" value="7tm_1"/>
    <property type="match status" value="1"/>
</dbReference>
<evidence type="ECO:0000256" key="5">
    <source>
        <dbReference type="ARBA" id="ARBA00022989"/>
    </source>
</evidence>